<dbReference type="InterPro" id="IPR050707">
    <property type="entry name" value="HTH_MetabolicPath_Reg"/>
</dbReference>
<dbReference type="InterPro" id="IPR036390">
    <property type="entry name" value="WH_DNA-bd_sf"/>
</dbReference>
<accession>A0ABR9P6F6</accession>
<organism evidence="5 6">
    <name type="scientific">Nocardiopsis coralli</name>
    <dbReference type="NCBI Taxonomy" id="2772213"/>
    <lineage>
        <taxon>Bacteria</taxon>
        <taxon>Bacillati</taxon>
        <taxon>Actinomycetota</taxon>
        <taxon>Actinomycetes</taxon>
        <taxon>Streptosporangiales</taxon>
        <taxon>Nocardiopsidaceae</taxon>
        <taxon>Nocardiopsis</taxon>
    </lineage>
</organism>
<proteinExistence type="predicted"/>
<protein>
    <submittedName>
        <fullName evidence="5">Helix-turn-helix domain-containing protein</fullName>
    </submittedName>
</protein>
<dbReference type="Proteomes" id="UP000806528">
    <property type="component" value="Unassembled WGS sequence"/>
</dbReference>
<dbReference type="InterPro" id="IPR014757">
    <property type="entry name" value="Tscrpt_reg_IclR_C"/>
</dbReference>
<feature type="domain" description="HTH iclR-type" evidence="4">
    <location>
        <begin position="1"/>
        <end position="73"/>
    </location>
</feature>
<dbReference type="PANTHER" id="PTHR30136">
    <property type="entry name" value="HELIX-TURN-HELIX TRANSCRIPTIONAL REGULATOR, ICLR FAMILY"/>
    <property type="match status" value="1"/>
</dbReference>
<comment type="caution">
    <text evidence="5">The sequence shown here is derived from an EMBL/GenBank/DDBJ whole genome shotgun (WGS) entry which is preliminary data.</text>
</comment>
<evidence type="ECO:0000313" key="5">
    <source>
        <dbReference type="EMBL" id="MBE2999402.1"/>
    </source>
</evidence>
<dbReference type="Gene3D" id="1.10.10.10">
    <property type="entry name" value="Winged helix-like DNA-binding domain superfamily/Winged helix DNA-binding domain"/>
    <property type="match status" value="1"/>
</dbReference>
<name>A0ABR9P6F6_9ACTN</name>
<dbReference type="Gene3D" id="3.30.450.40">
    <property type="match status" value="2"/>
</dbReference>
<sequence>MTILDTVEHTPMGASALARHLGLSVPTTHRLVAAMVSHGLLRRDARGLHHPGQRLLSSGIASAAAPVLEELRAQTDESAQLWVRRGDHRLCLLSVESHAELRAALPAGTLLPLTDLGSAARVLSGACGPPERADGGRTWAESISERTPGLGSVSAPVVVQGETVAAVCVSAPLARVHAESIGAQVGGAVVAAAERVERAVLPHLWGGSSA</sequence>
<evidence type="ECO:0000259" key="4">
    <source>
        <dbReference type="SMART" id="SM00346"/>
    </source>
</evidence>
<dbReference type="SMART" id="SM00346">
    <property type="entry name" value="HTH_ICLR"/>
    <property type="match status" value="1"/>
</dbReference>
<keyword evidence="3" id="KW-0804">Transcription</keyword>
<dbReference type="InterPro" id="IPR005471">
    <property type="entry name" value="Tscrpt_reg_IclR_N"/>
</dbReference>
<keyword evidence="1" id="KW-0805">Transcription regulation</keyword>
<reference evidence="5 6" key="1">
    <citation type="submission" date="2020-09" db="EMBL/GenBank/DDBJ databases">
        <title>Diversity and distribution of actinomycetes associated with coral in the coast of Hainan.</title>
        <authorList>
            <person name="Li F."/>
        </authorList>
    </citation>
    <scope>NUCLEOTIDE SEQUENCE [LARGE SCALE GENOMIC DNA]</scope>
    <source>
        <strain evidence="5 6">HNM0947</strain>
    </source>
</reference>
<dbReference type="EMBL" id="JADBGI010000009">
    <property type="protein sequence ID" value="MBE2999402.1"/>
    <property type="molecule type" value="Genomic_DNA"/>
</dbReference>
<dbReference type="SUPFAM" id="SSF46785">
    <property type="entry name" value="Winged helix' DNA-binding domain"/>
    <property type="match status" value="1"/>
</dbReference>
<keyword evidence="6" id="KW-1185">Reference proteome</keyword>
<evidence type="ECO:0000313" key="6">
    <source>
        <dbReference type="Proteomes" id="UP000806528"/>
    </source>
</evidence>
<evidence type="ECO:0000256" key="3">
    <source>
        <dbReference type="ARBA" id="ARBA00023163"/>
    </source>
</evidence>
<gene>
    <name evidence="5" type="ORF">IDM40_11905</name>
</gene>
<dbReference type="Pfam" id="PF09339">
    <property type="entry name" value="HTH_IclR"/>
    <property type="match status" value="1"/>
</dbReference>
<dbReference type="InterPro" id="IPR036388">
    <property type="entry name" value="WH-like_DNA-bd_sf"/>
</dbReference>
<dbReference type="InterPro" id="IPR029016">
    <property type="entry name" value="GAF-like_dom_sf"/>
</dbReference>
<evidence type="ECO:0000256" key="2">
    <source>
        <dbReference type="ARBA" id="ARBA00023125"/>
    </source>
</evidence>
<dbReference type="SUPFAM" id="SSF55781">
    <property type="entry name" value="GAF domain-like"/>
    <property type="match status" value="1"/>
</dbReference>
<evidence type="ECO:0000256" key="1">
    <source>
        <dbReference type="ARBA" id="ARBA00023015"/>
    </source>
</evidence>
<dbReference type="Pfam" id="PF01614">
    <property type="entry name" value="IclR_C"/>
    <property type="match status" value="1"/>
</dbReference>
<dbReference type="PANTHER" id="PTHR30136:SF39">
    <property type="entry name" value="TRANSCRIPTIONAL REGULATORY PROTEIN"/>
    <property type="match status" value="1"/>
</dbReference>
<keyword evidence="2" id="KW-0238">DNA-binding</keyword>